<name>A0A9D1UAP0_9BACT</name>
<sequence>MTRPDKVFCGSIGVRFGTSRTKIELSPAENHGGPAGRFRVRLDRRWYDLEDRKLFLCADEVAALAAEFAASGEIAPVAVPDLPVKARVKVPRGIPGASPYWSGYVASAPIRADDGRWWVAVVIYGGVELHPVDHLVRC</sequence>
<reference evidence="1" key="2">
    <citation type="submission" date="2021-04" db="EMBL/GenBank/DDBJ databases">
        <authorList>
            <person name="Gilroy R."/>
        </authorList>
    </citation>
    <scope>NUCLEOTIDE SEQUENCE</scope>
    <source>
        <strain evidence="1">ChiSxjej5B17-1746</strain>
    </source>
</reference>
<protein>
    <submittedName>
        <fullName evidence="1">Uncharacterized protein</fullName>
    </submittedName>
</protein>
<evidence type="ECO:0000313" key="2">
    <source>
        <dbReference type="Proteomes" id="UP000824264"/>
    </source>
</evidence>
<proteinExistence type="predicted"/>
<evidence type="ECO:0000313" key="1">
    <source>
        <dbReference type="EMBL" id="HIW79455.1"/>
    </source>
</evidence>
<reference evidence="1" key="1">
    <citation type="journal article" date="2021" name="PeerJ">
        <title>Extensive microbial diversity within the chicken gut microbiome revealed by metagenomics and culture.</title>
        <authorList>
            <person name="Gilroy R."/>
            <person name="Ravi A."/>
            <person name="Getino M."/>
            <person name="Pursley I."/>
            <person name="Horton D.L."/>
            <person name="Alikhan N.F."/>
            <person name="Baker D."/>
            <person name="Gharbi K."/>
            <person name="Hall N."/>
            <person name="Watson M."/>
            <person name="Adriaenssens E.M."/>
            <person name="Foster-Nyarko E."/>
            <person name="Jarju S."/>
            <person name="Secka A."/>
            <person name="Antonio M."/>
            <person name="Oren A."/>
            <person name="Chaudhuri R.R."/>
            <person name="La Ragione R."/>
            <person name="Hildebrand F."/>
            <person name="Pallen M.J."/>
        </authorList>
    </citation>
    <scope>NUCLEOTIDE SEQUENCE</scope>
    <source>
        <strain evidence="1">ChiSxjej5B17-1746</strain>
    </source>
</reference>
<comment type="caution">
    <text evidence="1">The sequence shown here is derived from an EMBL/GenBank/DDBJ whole genome shotgun (WGS) entry which is preliminary data.</text>
</comment>
<organism evidence="1 2">
    <name type="scientific">Candidatus Bilophila faecipullorum</name>
    <dbReference type="NCBI Taxonomy" id="2838482"/>
    <lineage>
        <taxon>Bacteria</taxon>
        <taxon>Pseudomonadati</taxon>
        <taxon>Thermodesulfobacteriota</taxon>
        <taxon>Desulfovibrionia</taxon>
        <taxon>Desulfovibrionales</taxon>
        <taxon>Desulfovibrionaceae</taxon>
        <taxon>Bilophila</taxon>
    </lineage>
</organism>
<dbReference type="AlphaFoldDB" id="A0A9D1UAP0"/>
<dbReference type="Proteomes" id="UP000824264">
    <property type="component" value="Unassembled WGS sequence"/>
</dbReference>
<dbReference type="EMBL" id="DXGI01000374">
    <property type="protein sequence ID" value="HIW79455.1"/>
    <property type="molecule type" value="Genomic_DNA"/>
</dbReference>
<accession>A0A9D1UAP0</accession>
<gene>
    <name evidence="1" type="ORF">H9874_09990</name>
</gene>